<gene>
    <name evidence="3" type="ORF">EB796_014009</name>
</gene>
<dbReference type="SUPFAM" id="SSF52129">
    <property type="entry name" value="Caspase-like"/>
    <property type="match status" value="1"/>
</dbReference>
<dbReference type="Pfam" id="PF00656">
    <property type="entry name" value="Peptidase_C14"/>
    <property type="match status" value="1"/>
</dbReference>
<dbReference type="AlphaFoldDB" id="A0A7J7JPX5"/>
<comment type="caution">
    <text evidence="3">The sequence shown here is derived from an EMBL/GenBank/DDBJ whole genome shotgun (WGS) entry which is preliminary data.</text>
</comment>
<dbReference type="PROSITE" id="PS50207">
    <property type="entry name" value="CASPASE_P10"/>
    <property type="match status" value="1"/>
</dbReference>
<dbReference type="InterPro" id="IPR002138">
    <property type="entry name" value="Pept_C14_p10"/>
</dbReference>
<feature type="domain" description="Caspase family p10" evidence="2">
    <location>
        <begin position="124"/>
        <end position="206"/>
    </location>
</feature>
<dbReference type="GO" id="GO:0004197">
    <property type="term" value="F:cysteine-type endopeptidase activity"/>
    <property type="evidence" value="ECO:0007669"/>
    <property type="project" value="InterPro"/>
</dbReference>
<evidence type="ECO:0000259" key="2">
    <source>
        <dbReference type="PROSITE" id="PS50207"/>
    </source>
</evidence>
<dbReference type="GO" id="GO:0006508">
    <property type="term" value="P:proteolysis"/>
    <property type="evidence" value="ECO:0007669"/>
    <property type="project" value="InterPro"/>
</dbReference>
<organism evidence="3 4">
    <name type="scientific">Bugula neritina</name>
    <name type="common">Brown bryozoan</name>
    <name type="synonym">Sertularia neritina</name>
    <dbReference type="NCBI Taxonomy" id="10212"/>
    <lineage>
        <taxon>Eukaryota</taxon>
        <taxon>Metazoa</taxon>
        <taxon>Spiralia</taxon>
        <taxon>Lophotrochozoa</taxon>
        <taxon>Bryozoa</taxon>
        <taxon>Gymnolaemata</taxon>
        <taxon>Cheilostomatida</taxon>
        <taxon>Flustrina</taxon>
        <taxon>Buguloidea</taxon>
        <taxon>Bugulidae</taxon>
        <taxon>Bugula</taxon>
    </lineage>
</organism>
<evidence type="ECO:0000313" key="3">
    <source>
        <dbReference type="EMBL" id="KAF6027684.1"/>
    </source>
</evidence>
<evidence type="ECO:0000256" key="1">
    <source>
        <dbReference type="SAM" id="MobiDB-lite"/>
    </source>
</evidence>
<dbReference type="InterPro" id="IPR029030">
    <property type="entry name" value="Caspase-like_dom_sf"/>
</dbReference>
<protein>
    <recommendedName>
        <fullName evidence="2">Caspase family p10 domain-containing protein</fullName>
    </recommendedName>
</protein>
<dbReference type="Gene3D" id="3.30.70.1470">
    <property type="entry name" value="Caspase-like"/>
    <property type="match status" value="1"/>
</dbReference>
<keyword evidence="4" id="KW-1185">Reference proteome</keyword>
<reference evidence="3" key="1">
    <citation type="submission" date="2020-06" db="EMBL/GenBank/DDBJ databases">
        <title>Draft genome of Bugula neritina, a colonial animal packing powerful symbionts and potential medicines.</title>
        <authorList>
            <person name="Rayko M."/>
        </authorList>
    </citation>
    <scope>NUCLEOTIDE SEQUENCE [LARGE SCALE GENOMIC DNA]</scope>
    <source>
        <strain evidence="3">Kwan_BN1</strain>
    </source>
</reference>
<accession>A0A7J7JPX5</accession>
<sequence>MTSAAIRRNHLNYRLMLIDVGKKGIDPASDIGQAQVEDAEVVLPPSSRTQSAENVQSKNKGSSDELLRTESITQTGDDVGKGNIDPVPEAEPAQKEGVGVQSRHPVGVPGDNKAEAMDRLNYDDLLVVKSSMESFTSKIHPVYGSLMVRALVSSMYKHAGHHDLCTIFKQVQTKVRKLCIDRNLGSGQLVVAWDTLTHMRKIYLFPGFNGYRRDDNS</sequence>
<feature type="compositionally biased region" description="Polar residues" evidence="1">
    <location>
        <begin position="46"/>
        <end position="60"/>
    </location>
</feature>
<dbReference type="InterPro" id="IPR011600">
    <property type="entry name" value="Pept_C14_caspase"/>
</dbReference>
<dbReference type="EMBL" id="VXIV02002048">
    <property type="protein sequence ID" value="KAF6027684.1"/>
    <property type="molecule type" value="Genomic_DNA"/>
</dbReference>
<proteinExistence type="predicted"/>
<feature type="region of interest" description="Disordered" evidence="1">
    <location>
        <begin position="44"/>
        <end position="114"/>
    </location>
</feature>
<evidence type="ECO:0000313" key="4">
    <source>
        <dbReference type="Proteomes" id="UP000593567"/>
    </source>
</evidence>
<name>A0A7J7JPX5_BUGNE</name>
<dbReference type="Proteomes" id="UP000593567">
    <property type="component" value="Unassembled WGS sequence"/>
</dbReference>